<dbReference type="Proteomes" id="UP000249758">
    <property type="component" value="Segment"/>
</dbReference>
<proteinExistence type="predicted"/>
<feature type="compositionally biased region" description="Acidic residues" evidence="1">
    <location>
        <begin position="170"/>
        <end position="202"/>
    </location>
</feature>
<organism evidence="2">
    <name type="scientific">Pandoravirus macleodensis</name>
    <dbReference type="NCBI Taxonomy" id="2107707"/>
    <lineage>
        <taxon>Viruses</taxon>
        <taxon>Pandoravirus</taxon>
    </lineage>
</organism>
<feature type="compositionally biased region" description="Basic and acidic residues" evidence="1">
    <location>
        <begin position="142"/>
        <end position="155"/>
    </location>
</feature>
<reference evidence="2" key="1">
    <citation type="journal article" date="2018" name="Nat. Commun.">
        <title>Diversity and evolution of the emerging Pandoraviridae family.</title>
        <authorList>
            <person name="Legendre M."/>
            <person name="Fabre E."/>
            <person name="Poirot O."/>
            <person name="Jeudy S."/>
            <person name="Lartigue A."/>
            <person name="Alempic J.M."/>
            <person name="Beucher L."/>
            <person name="Philippe N."/>
            <person name="Bertaux L."/>
            <person name="Christo-Foroux E."/>
            <person name="Labadie K."/>
            <person name="Coute Y."/>
            <person name="Abergel C."/>
            <person name="Claverie J.M."/>
        </authorList>
    </citation>
    <scope>NUCLEOTIDE SEQUENCE [LARGE SCALE GENOMIC DNA]</scope>
    <source>
        <strain evidence="2">Macleodensis</strain>
    </source>
</reference>
<evidence type="ECO:0000313" key="2">
    <source>
        <dbReference type="EMBL" id="AVK77217.1"/>
    </source>
</evidence>
<dbReference type="CDD" id="cd09917">
    <property type="entry name" value="F-box_SF"/>
    <property type="match status" value="1"/>
</dbReference>
<protein>
    <recommendedName>
        <fullName evidence="3">Ankyrin repeat domain containing protein</fullName>
    </recommendedName>
</protein>
<evidence type="ECO:0000256" key="1">
    <source>
        <dbReference type="SAM" id="MobiDB-lite"/>
    </source>
</evidence>
<dbReference type="EMBL" id="MG011691">
    <property type="protein sequence ID" value="AVK77217.1"/>
    <property type="molecule type" value="Genomic_DNA"/>
</dbReference>
<accession>A0A2U7UFI2</accession>
<sequence length="604" mass="65390">MDPGPQRHNKCGLEHMPPELILHIASFLDHAGDMAAARMASRLFAGRSAVDMAIAHGAVYTGRVLEAGAPIDVVRKTVEARGRPLGRGFIESAVRGGRMDVLRFVCDLVGVRVTSLSSARCMPQTDDQTAACVCEQEGVRGDQYDPLQHDRDPDQPHQTTVDSKTHGDSAETDDDIDDVDVDDNDIDDDDDGSTGSDDDGDEGYANHGVDGNTERILYEAMCAACVIGHADALRYLSTRPILGQYLARFVDEDLMIRGARAGHISIVAYVHDRKTSHYYADGPCSCTERVGRAAWKAPTPDAAMWLRDFGCRGYVAPTVRDVGRAIARGRTALLRHLVKETALGRDVHALAPFIMLAARRGHVDTLRFVAENGLCPYIDPVLIGAAQGGAIDVLWWALYGGDGDNDTDLLWRKEWGRPSAMLMRAAALAAAAAGHADAILWIGKRHPAIVDLTLLCAAINSGSVNAVRAVDRFFSVDFDWARVAARIIETDSVDMIRFLVEEKAVTIDPLAVADVVSMSDTTIEYILSVCAPNDMQTAFDVALADDAFRQTPRITHLRGRVPGLCTSAVAVDYVGPDSRCACARCASGPDARSTPFNAHSHMRD</sequence>
<dbReference type="PANTHER" id="PTHR46586:SF3">
    <property type="entry name" value="ANKYRIN REPEAT-CONTAINING PROTEIN"/>
    <property type="match status" value="1"/>
</dbReference>
<dbReference type="InterPro" id="IPR052050">
    <property type="entry name" value="SecEffector_AnkRepeat"/>
</dbReference>
<dbReference type="KEGG" id="vg:36841672"/>
<name>A0A2U7UFI2_9VIRU</name>
<dbReference type="RefSeq" id="YP_009481213.1">
    <property type="nucleotide sequence ID" value="NC_037665.1"/>
</dbReference>
<gene>
    <name evidence="2" type="ORF">pmac_cds_529</name>
</gene>
<dbReference type="PANTHER" id="PTHR46586">
    <property type="entry name" value="ANKYRIN REPEAT-CONTAINING PROTEIN"/>
    <property type="match status" value="1"/>
</dbReference>
<feature type="region of interest" description="Disordered" evidence="1">
    <location>
        <begin position="142"/>
        <end position="208"/>
    </location>
</feature>
<dbReference type="GeneID" id="36841672"/>
<evidence type="ECO:0008006" key="3">
    <source>
        <dbReference type="Google" id="ProtNLM"/>
    </source>
</evidence>